<reference evidence="2 3" key="1">
    <citation type="submission" date="2024-01" db="EMBL/GenBank/DDBJ databases">
        <title>The genomes of 5 underutilized Papilionoideae crops provide insights into root nodulation and disease resistanc.</title>
        <authorList>
            <person name="Jiang F."/>
        </authorList>
    </citation>
    <scope>NUCLEOTIDE SEQUENCE [LARGE SCALE GENOMIC DNA]</scope>
    <source>
        <strain evidence="2">DUOXIRENSHENG_FW03</strain>
        <tissue evidence="2">Leaves</tissue>
    </source>
</reference>
<dbReference type="AlphaFoldDB" id="A0AAN9SDW1"/>
<dbReference type="Gene3D" id="3.80.10.10">
    <property type="entry name" value="Ribonuclease Inhibitor"/>
    <property type="match status" value="1"/>
</dbReference>
<gene>
    <name evidence="2" type="ORF">VNO78_14802</name>
</gene>
<dbReference type="SUPFAM" id="SSF52058">
    <property type="entry name" value="L domain-like"/>
    <property type="match status" value="1"/>
</dbReference>
<dbReference type="EMBL" id="JAYMYS010000004">
    <property type="protein sequence ID" value="KAK7394280.1"/>
    <property type="molecule type" value="Genomic_DNA"/>
</dbReference>
<evidence type="ECO:0000313" key="3">
    <source>
        <dbReference type="Proteomes" id="UP001386955"/>
    </source>
</evidence>
<name>A0AAN9SDW1_PSOTE</name>
<dbReference type="PANTHER" id="PTHR15140:SF37">
    <property type="entry name" value="UBIQUITIN-LIKE DOMAIN-CONTAINING PROTEIN"/>
    <property type="match status" value="1"/>
</dbReference>
<evidence type="ECO:0000256" key="1">
    <source>
        <dbReference type="SAM" id="MobiDB-lite"/>
    </source>
</evidence>
<keyword evidence="3" id="KW-1185">Reference proteome</keyword>
<proteinExistence type="predicted"/>
<protein>
    <recommendedName>
        <fullName evidence="4">Disease resistance protein</fullName>
    </recommendedName>
</protein>
<evidence type="ECO:0008006" key="4">
    <source>
        <dbReference type="Google" id="ProtNLM"/>
    </source>
</evidence>
<dbReference type="PANTHER" id="PTHR15140">
    <property type="entry name" value="TUBULIN-SPECIFIC CHAPERONE E"/>
    <property type="match status" value="1"/>
</dbReference>
<dbReference type="Proteomes" id="UP001386955">
    <property type="component" value="Unassembled WGS sequence"/>
</dbReference>
<sequence>MVYMLNKDMFINDIFPRLRKLVLHYPFHRPSHEHLQTVGLPSLHHLCNLHSLNIVDFLELPPHENAFPSHLTKITWKQVRVRNDFCVMNTLGWLTNLQIFKMGRQCSQVLFDLNVAAGEFPQLQVFQMRGMKVRSWRLDKSAMPHLQHLLIESCEYLNDLPEELWSLTYLAEVHALWPSQILANTLQNVNLKNGCKIIVSHAPPTGQSDQNSLTDSLSVHT</sequence>
<organism evidence="2 3">
    <name type="scientific">Psophocarpus tetragonolobus</name>
    <name type="common">Winged bean</name>
    <name type="synonym">Dolichos tetragonolobus</name>
    <dbReference type="NCBI Taxonomy" id="3891"/>
    <lineage>
        <taxon>Eukaryota</taxon>
        <taxon>Viridiplantae</taxon>
        <taxon>Streptophyta</taxon>
        <taxon>Embryophyta</taxon>
        <taxon>Tracheophyta</taxon>
        <taxon>Spermatophyta</taxon>
        <taxon>Magnoliopsida</taxon>
        <taxon>eudicotyledons</taxon>
        <taxon>Gunneridae</taxon>
        <taxon>Pentapetalae</taxon>
        <taxon>rosids</taxon>
        <taxon>fabids</taxon>
        <taxon>Fabales</taxon>
        <taxon>Fabaceae</taxon>
        <taxon>Papilionoideae</taxon>
        <taxon>50 kb inversion clade</taxon>
        <taxon>NPAAA clade</taxon>
        <taxon>indigoferoid/millettioid clade</taxon>
        <taxon>Phaseoleae</taxon>
        <taxon>Psophocarpus</taxon>
    </lineage>
</organism>
<evidence type="ECO:0000313" key="2">
    <source>
        <dbReference type="EMBL" id="KAK7394280.1"/>
    </source>
</evidence>
<comment type="caution">
    <text evidence="2">The sequence shown here is derived from an EMBL/GenBank/DDBJ whole genome shotgun (WGS) entry which is preliminary data.</text>
</comment>
<feature type="region of interest" description="Disordered" evidence="1">
    <location>
        <begin position="202"/>
        <end position="221"/>
    </location>
</feature>
<accession>A0AAN9SDW1</accession>
<feature type="compositionally biased region" description="Polar residues" evidence="1">
    <location>
        <begin position="205"/>
        <end position="221"/>
    </location>
</feature>
<dbReference type="InterPro" id="IPR032675">
    <property type="entry name" value="LRR_dom_sf"/>
</dbReference>